<accession>A0AA52EG20</accession>
<sequence>MSQNASPVSTLLDIITSPHQAVKNIQGNNKWMWLPLILLLGVNSAVLAYYYQIIDIDWMFDQISASSPEPLPEQARGFMTRGAMTTTSVLGVMIMIPLFMALYAFYLNMFDKFTAKGDHGFGSWFSVSVWSSFPSIIMPLASLIVLLTTSSDQITMDEMNFMTANALITHYPIGDPAAGFMSALSPFLFWSLWLLALNVSHKTNRSMSKSLVIAAIPYVIIYGIWGAMVLG</sequence>
<feature type="transmembrane region" description="Helical" evidence="5">
    <location>
        <begin position="89"/>
        <end position="109"/>
    </location>
</feature>
<dbReference type="AlphaFoldDB" id="A0AA52EG20"/>
<dbReference type="RefSeq" id="WP_310799929.1">
    <property type="nucleotide sequence ID" value="NZ_CP123872.1"/>
</dbReference>
<dbReference type="Proteomes" id="UP001268683">
    <property type="component" value="Chromosome"/>
</dbReference>
<gene>
    <name evidence="7" type="ORF">QGN29_06715</name>
</gene>
<evidence type="ECO:0000256" key="1">
    <source>
        <dbReference type="ARBA" id="ARBA00004141"/>
    </source>
</evidence>
<evidence type="ECO:0000313" key="8">
    <source>
        <dbReference type="Proteomes" id="UP001268683"/>
    </source>
</evidence>
<dbReference type="GO" id="GO:0016020">
    <property type="term" value="C:membrane"/>
    <property type="evidence" value="ECO:0007669"/>
    <property type="project" value="UniProtKB-SubCell"/>
</dbReference>
<keyword evidence="4 5" id="KW-0472">Membrane</keyword>
<feature type="transmembrane region" description="Helical" evidence="5">
    <location>
        <begin position="121"/>
        <end position="147"/>
    </location>
</feature>
<name>A0AA52EG20_9PROT</name>
<comment type="subcellular location">
    <subcellularLocation>
        <location evidence="1">Membrane</location>
        <topology evidence="1">Multi-pass membrane protein</topology>
    </subcellularLocation>
</comment>
<evidence type="ECO:0000256" key="5">
    <source>
        <dbReference type="SAM" id="Phobius"/>
    </source>
</evidence>
<feature type="domain" description="Yip1" evidence="6">
    <location>
        <begin position="13"/>
        <end position="228"/>
    </location>
</feature>
<keyword evidence="8" id="KW-1185">Reference proteome</keyword>
<protein>
    <submittedName>
        <fullName evidence="7">YIP1 family protein</fullName>
    </submittedName>
</protein>
<keyword evidence="3 5" id="KW-1133">Transmembrane helix</keyword>
<dbReference type="EMBL" id="CP123872">
    <property type="protein sequence ID" value="WND04065.1"/>
    <property type="molecule type" value="Genomic_DNA"/>
</dbReference>
<feature type="transmembrane region" description="Helical" evidence="5">
    <location>
        <begin position="177"/>
        <end position="199"/>
    </location>
</feature>
<evidence type="ECO:0000256" key="3">
    <source>
        <dbReference type="ARBA" id="ARBA00022989"/>
    </source>
</evidence>
<feature type="transmembrane region" description="Helical" evidence="5">
    <location>
        <begin position="211"/>
        <end position="230"/>
    </location>
</feature>
<evidence type="ECO:0000256" key="4">
    <source>
        <dbReference type="ARBA" id="ARBA00023136"/>
    </source>
</evidence>
<evidence type="ECO:0000256" key="2">
    <source>
        <dbReference type="ARBA" id="ARBA00022692"/>
    </source>
</evidence>
<dbReference type="Pfam" id="PF04893">
    <property type="entry name" value="Yip1"/>
    <property type="match status" value="1"/>
</dbReference>
<keyword evidence="2 5" id="KW-0812">Transmembrane</keyword>
<evidence type="ECO:0000259" key="6">
    <source>
        <dbReference type="Pfam" id="PF04893"/>
    </source>
</evidence>
<organism evidence="7 8">
    <name type="scientific">Temperatibacter marinus</name>
    <dbReference type="NCBI Taxonomy" id="1456591"/>
    <lineage>
        <taxon>Bacteria</taxon>
        <taxon>Pseudomonadati</taxon>
        <taxon>Pseudomonadota</taxon>
        <taxon>Alphaproteobacteria</taxon>
        <taxon>Kordiimonadales</taxon>
        <taxon>Temperatibacteraceae</taxon>
        <taxon>Temperatibacter</taxon>
    </lineage>
</organism>
<reference evidence="7" key="1">
    <citation type="submission" date="2023-04" db="EMBL/GenBank/DDBJ databases">
        <title>Complete genome sequence of Temperatibacter marinus.</title>
        <authorList>
            <person name="Rong J.-C."/>
            <person name="Yi M.-L."/>
            <person name="Zhao Q."/>
        </authorList>
    </citation>
    <scope>NUCLEOTIDE SEQUENCE</scope>
    <source>
        <strain evidence="7">NBRC 110045</strain>
    </source>
</reference>
<evidence type="ECO:0000313" key="7">
    <source>
        <dbReference type="EMBL" id="WND04065.1"/>
    </source>
</evidence>
<feature type="transmembrane region" description="Helical" evidence="5">
    <location>
        <begin position="31"/>
        <end position="51"/>
    </location>
</feature>
<dbReference type="KEGG" id="tmk:QGN29_06715"/>
<proteinExistence type="predicted"/>
<dbReference type="InterPro" id="IPR006977">
    <property type="entry name" value="Yip1_dom"/>
</dbReference>